<evidence type="ECO:0000313" key="2">
    <source>
        <dbReference type="EMBL" id="TAJ44909.1"/>
    </source>
</evidence>
<feature type="domain" description="Roadblock/LAMTOR2" evidence="1">
    <location>
        <begin position="11"/>
        <end position="100"/>
    </location>
</feature>
<dbReference type="InterPro" id="IPR004942">
    <property type="entry name" value="Roadblock/LAMTOR2_dom"/>
</dbReference>
<dbReference type="RefSeq" id="WP_130646721.1">
    <property type="nucleotide sequence ID" value="NZ_PGCL01000002.1"/>
</dbReference>
<organism evidence="2 3">
    <name type="scientific">Methanofollis fontis</name>
    <dbReference type="NCBI Taxonomy" id="2052832"/>
    <lineage>
        <taxon>Archaea</taxon>
        <taxon>Methanobacteriati</taxon>
        <taxon>Methanobacteriota</taxon>
        <taxon>Stenosarchaea group</taxon>
        <taxon>Methanomicrobia</taxon>
        <taxon>Methanomicrobiales</taxon>
        <taxon>Methanomicrobiaceae</taxon>
        <taxon>Methanofollis</taxon>
    </lineage>
</organism>
<dbReference type="OrthoDB" id="111680at2157"/>
<dbReference type="EMBL" id="PGCL01000002">
    <property type="protein sequence ID" value="TAJ44909.1"/>
    <property type="molecule type" value="Genomic_DNA"/>
</dbReference>
<proteinExistence type="predicted"/>
<comment type="caution">
    <text evidence="2">The sequence shown here is derived from an EMBL/GenBank/DDBJ whole genome shotgun (WGS) entry which is preliminary data.</text>
</comment>
<sequence>MSEHQGLKERINRFIQQIMDVRGITACVLASRDGILMGKAFAQGVSVPSFAAMSATMLASAEAAASISHIQPPDMILVRSPDAMLLVMSAGERTLLTAVLDAQTEADATYAALLPITAEIAEVL</sequence>
<gene>
    <name evidence="2" type="ORF">CUJ86_06405</name>
</gene>
<dbReference type="AlphaFoldDB" id="A0A483CXZ3"/>
<evidence type="ECO:0000313" key="3">
    <source>
        <dbReference type="Proteomes" id="UP000292580"/>
    </source>
</evidence>
<dbReference type="Gene3D" id="3.30.450.30">
    <property type="entry name" value="Dynein light chain 2a, cytoplasmic"/>
    <property type="match status" value="1"/>
</dbReference>
<keyword evidence="3" id="KW-1185">Reference proteome</keyword>
<dbReference type="Pfam" id="PF03259">
    <property type="entry name" value="Robl_LC7"/>
    <property type="match status" value="1"/>
</dbReference>
<protein>
    <recommendedName>
        <fullName evidence="1">Roadblock/LAMTOR2 domain-containing protein</fullName>
    </recommendedName>
</protein>
<evidence type="ECO:0000259" key="1">
    <source>
        <dbReference type="SMART" id="SM00960"/>
    </source>
</evidence>
<name>A0A483CXZ3_9EURY</name>
<accession>A0A483CXZ3</accession>
<reference evidence="2 3" key="1">
    <citation type="submission" date="2017-11" db="EMBL/GenBank/DDBJ databases">
        <title>Isolation and Characterization of Methanofollis Species from Methane Seep Offshore SW Taiwan.</title>
        <authorList>
            <person name="Teng N.-H."/>
            <person name="Lai M.-C."/>
            <person name="Chen S.-C."/>
        </authorList>
    </citation>
    <scope>NUCLEOTIDE SEQUENCE [LARGE SCALE GENOMIC DNA]</scope>
    <source>
        <strain evidence="2 3">FWC-SCC2</strain>
    </source>
</reference>
<dbReference type="SMART" id="SM00960">
    <property type="entry name" value="Robl_LC7"/>
    <property type="match status" value="1"/>
</dbReference>
<dbReference type="Proteomes" id="UP000292580">
    <property type="component" value="Unassembled WGS sequence"/>
</dbReference>
<dbReference type="SUPFAM" id="SSF103196">
    <property type="entry name" value="Roadblock/LC7 domain"/>
    <property type="match status" value="1"/>
</dbReference>